<dbReference type="GO" id="GO:0008836">
    <property type="term" value="F:diaminopimelate decarboxylase activity"/>
    <property type="evidence" value="ECO:0007669"/>
    <property type="project" value="UniProtKB-EC"/>
</dbReference>
<dbReference type="CDD" id="cd06828">
    <property type="entry name" value="PLPDE_III_DapDC"/>
    <property type="match status" value="1"/>
</dbReference>
<feature type="domain" description="Orn/DAP/Arg decarboxylase 2 N-terminal" evidence="9">
    <location>
        <begin position="40"/>
        <end position="271"/>
    </location>
</feature>
<evidence type="ECO:0000256" key="1">
    <source>
        <dbReference type="ARBA" id="ARBA00001933"/>
    </source>
</evidence>
<comment type="pathway">
    <text evidence="5 7">Amino-acid biosynthesis; L-lysine biosynthesis via DAP pathway; L-lysine from DL-2,6-diaminopimelate: step 1/1.</text>
</comment>
<comment type="subunit">
    <text evidence="5">Homodimer.</text>
</comment>
<keyword evidence="3 5" id="KW-0663">Pyridoxal phosphate</keyword>
<keyword evidence="11" id="KW-1185">Reference proteome</keyword>
<keyword evidence="2 5" id="KW-0210">Decarboxylase</keyword>
<keyword evidence="5" id="KW-0028">Amino-acid biosynthesis</keyword>
<dbReference type="InterPro" id="IPR022644">
    <property type="entry name" value="De-COase2_N"/>
</dbReference>
<dbReference type="InterPro" id="IPR002986">
    <property type="entry name" value="DAP_deCOOHase_LysA"/>
</dbReference>
<keyword evidence="5 7" id="KW-0457">Lysine biosynthesis</keyword>
<dbReference type="PANTHER" id="PTHR43727:SF2">
    <property type="entry name" value="GROUP IV DECARBOXYLASE"/>
    <property type="match status" value="1"/>
</dbReference>
<feature type="domain" description="Orn/DAP/Arg decarboxylase 2 C-terminal" evidence="8">
    <location>
        <begin position="18"/>
        <end position="360"/>
    </location>
</feature>
<dbReference type="InterPro" id="IPR009006">
    <property type="entry name" value="Ala_racemase/Decarboxylase_C"/>
</dbReference>
<dbReference type="NCBIfam" id="TIGR01048">
    <property type="entry name" value="lysA"/>
    <property type="match status" value="1"/>
</dbReference>
<dbReference type="Pfam" id="PF00278">
    <property type="entry name" value="Orn_DAP_Arg_deC"/>
    <property type="match status" value="1"/>
</dbReference>
<feature type="binding site" evidence="5">
    <location>
        <position position="227"/>
    </location>
    <ligand>
        <name>pyridoxal 5'-phosphate</name>
        <dbReference type="ChEBI" id="CHEBI:597326"/>
    </ligand>
</feature>
<feature type="modified residue" description="N6-(pyridoxal phosphate)lysine" evidence="5">
    <location>
        <position position="48"/>
    </location>
</feature>
<comment type="similarity">
    <text evidence="5">Belongs to the Orn/Lys/Arg decarboxylase class-II family. LysA subfamily.</text>
</comment>
<feature type="binding site" evidence="5">
    <location>
        <position position="362"/>
    </location>
    <ligand>
        <name>substrate</name>
    </ligand>
</feature>
<dbReference type="InterPro" id="IPR000183">
    <property type="entry name" value="Orn/DAP/Arg_de-COase"/>
</dbReference>
<dbReference type="RefSeq" id="WP_237852266.1">
    <property type="nucleotide sequence ID" value="NZ_JAKLWS010000002.1"/>
</dbReference>
<name>A0ABS9K9D3_9BACT</name>
<dbReference type="PRINTS" id="PR01181">
    <property type="entry name" value="DAPDCRBXLASE"/>
</dbReference>
<dbReference type="Gene3D" id="2.40.37.10">
    <property type="entry name" value="Lyase, Ornithine Decarboxylase, Chain A, domain 1"/>
    <property type="match status" value="1"/>
</dbReference>
<feature type="binding site" evidence="5">
    <location>
        <begin position="265"/>
        <end position="268"/>
    </location>
    <ligand>
        <name>pyridoxal 5'-phosphate</name>
        <dbReference type="ChEBI" id="CHEBI:597326"/>
    </ligand>
</feature>
<feature type="binding site" evidence="5">
    <location>
        <position position="334"/>
    </location>
    <ligand>
        <name>substrate</name>
    </ligand>
</feature>
<comment type="function">
    <text evidence="5">Specifically catalyzes the decarboxylation of meso-diaminopimelate (meso-DAP) to L-lysine.</text>
</comment>
<feature type="binding site" evidence="5">
    <location>
        <position position="362"/>
    </location>
    <ligand>
        <name>pyridoxal 5'-phosphate</name>
        <dbReference type="ChEBI" id="CHEBI:597326"/>
    </ligand>
</feature>
<organism evidence="10 11">
    <name type="scientific">Rhodohalobacter sulfatireducens</name>
    <dbReference type="NCBI Taxonomy" id="2911366"/>
    <lineage>
        <taxon>Bacteria</taxon>
        <taxon>Pseudomonadati</taxon>
        <taxon>Balneolota</taxon>
        <taxon>Balneolia</taxon>
        <taxon>Balneolales</taxon>
        <taxon>Balneolaceae</taxon>
        <taxon>Rhodohalobacter</taxon>
    </lineage>
</organism>
<dbReference type="Proteomes" id="UP001165366">
    <property type="component" value="Unassembled WGS sequence"/>
</dbReference>
<proteinExistence type="inferred from homology"/>
<feature type="binding site" evidence="5">
    <location>
        <position position="304"/>
    </location>
    <ligand>
        <name>substrate</name>
    </ligand>
</feature>
<evidence type="ECO:0000313" key="11">
    <source>
        <dbReference type="Proteomes" id="UP001165366"/>
    </source>
</evidence>
<reference evidence="10" key="1">
    <citation type="submission" date="2022-01" db="EMBL/GenBank/DDBJ databases">
        <authorList>
            <person name="Wang Y."/>
        </authorList>
    </citation>
    <scope>NUCLEOTIDE SEQUENCE</scope>
    <source>
        <strain evidence="10">WB101</strain>
    </source>
</reference>
<accession>A0ABS9K9D3</accession>
<dbReference type="HAMAP" id="MF_02120">
    <property type="entry name" value="LysA"/>
    <property type="match status" value="1"/>
</dbReference>
<evidence type="ECO:0000259" key="9">
    <source>
        <dbReference type="Pfam" id="PF02784"/>
    </source>
</evidence>
<dbReference type="Pfam" id="PF02784">
    <property type="entry name" value="Orn_Arg_deC_N"/>
    <property type="match status" value="1"/>
</dbReference>
<dbReference type="InterPro" id="IPR029066">
    <property type="entry name" value="PLP-binding_barrel"/>
</dbReference>
<reference evidence="10" key="2">
    <citation type="submission" date="2024-05" db="EMBL/GenBank/DDBJ databases">
        <title>Rhodohalobacter halophilus gen. nov., sp. nov., a moderately halophilic member of the family Balneolaceae.</title>
        <authorList>
            <person name="Xia J."/>
        </authorList>
    </citation>
    <scope>NUCLEOTIDE SEQUENCE</scope>
    <source>
        <strain evidence="10">WB101</strain>
    </source>
</reference>
<comment type="caution">
    <text evidence="10">The sequence shown here is derived from an EMBL/GenBank/DDBJ whole genome shotgun (WGS) entry which is preliminary data.</text>
</comment>
<dbReference type="PANTHER" id="PTHR43727">
    <property type="entry name" value="DIAMINOPIMELATE DECARBOXYLASE"/>
    <property type="match status" value="1"/>
</dbReference>
<keyword evidence="4 5" id="KW-0456">Lyase</keyword>
<evidence type="ECO:0000256" key="6">
    <source>
        <dbReference type="NCBIfam" id="TIGR01048"/>
    </source>
</evidence>
<evidence type="ECO:0000256" key="3">
    <source>
        <dbReference type="ARBA" id="ARBA00022898"/>
    </source>
</evidence>
<evidence type="ECO:0000256" key="5">
    <source>
        <dbReference type="HAMAP-Rule" id="MF_02120"/>
    </source>
</evidence>
<feature type="binding site" evidence="5">
    <location>
        <position position="308"/>
    </location>
    <ligand>
        <name>substrate</name>
    </ligand>
</feature>
<dbReference type="SUPFAM" id="SSF51419">
    <property type="entry name" value="PLP-binding barrel"/>
    <property type="match status" value="1"/>
</dbReference>
<feature type="binding site" evidence="5">
    <location>
        <position position="268"/>
    </location>
    <ligand>
        <name>substrate</name>
    </ligand>
</feature>
<dbReference type="EC" id="4.1.1.20" evidence="5 6"/>
<protein>
    <recommendedName>
        <fullName evidence="5 6">Diaminopimelate decarboxylase</fullName>
        <shortName evidence="5">DAP decarboxylase</shortName>
        <shortName evidence="5">DAPDC</shortName>
        <ecNumber evidence="5 6">4.1.1.20</ecNumber>
    </recommendedName>
</protein>
<dbReference type="InterPro" id="IPR022643">
    <property type="entry name" value="De-COase2_C"/>
</dbReference>
<gene>
    <name evidence="5 10" type="primary">lysA</name>
    <name evidence="10" type="ORF">L6773_02510</name>
</gene>
<comment type="cofactor">
    <cofactor evidence="1 5 7">
        <name>pyridoxal 5'-phosphate</name>
        <dbReference type="ChEBI" id="CHEBI:597326"/>
    </cofactor>
</comment>
<sequence>MFKKSQIETFKSLKTPFYFYDMDLLDKTIEQVKLHGQSKGYHIHFAIKANYNFRILEKMLEAGFGIDCVSGPEIERSIEAGFSPDQIAFAGVGKTDEEIQIGLDHDIFSFNCESLQELEVLNDLASQSEKVAKVALRLNPNVSAKTHKYITTGLHENKFGIHPDRFSDLFELLPKLAAIKLTGIHFHIGSQVTDLESYRQLCERVNEFQNIFEGKGYNLQHINLGGGLGINYKKPEEEAMPNFKSFFELFDNYLDVKPDQEVHFELGRSIVGQCGSLISKVLFIKEGVSTHFAVIDAGMTELIRPALYQAEHSINILTSDKEPITYDVVGPICESSDTFRRGISLPEVQRGDLLAIRSAGAYGEVMSSGFNLRKQVKAYYSDELVEKAVTD</sequence>
<evidence type="ECO:0000313" key="10">
    <source>
        <dbReference type="EMBL" id="MCG2587422.1"/>
    </source>
</evidence>
<evidence type="ECO:0000259" key="8">
    <source>
        <dbReference type="Pfam" id="PF00278"/>
    </source>
</evidence>
<dbReference type="Gene3D" id="3.20.20.10">
    <property type="entry name" value="Alanine racemase"/>
    <property type="match status" value="1"/>
</dbReference>
<evidence type="ECO:0000256" key="2">
    <source>
        <dbReference type="ARBA" id="ARBA00022793"/>
    </source>
</evidence>
<dbReference type="InterPro" id="IPR022653">
    <property type="entry name" value="De-COase2_pyr-phos_BS"/>
</dbReference>
<dbReference type="PRINTS" id="PR01179">
    <property type="entry name" value="ODADCRBXLASE"/>
</dbReference>
<dbReference type="SUPFAM" id="SSF50621">
    <property type="entry name" value="Alanine racemase C-terminal domain-like"/>
    <property type="match status" value="1"/>
</dbReference>
<dbReference type="PROSITE" id="PS00878">
    <property type="entry name" value="ODR_DC_2_1"/>
    <property type="match status" value="1"/>
</dbReference>
<evidence type="ECO:0000256" key="4">
    <source>
        <dbReference type="ARBA" id="ARBA00023239"/>
    </source>
</evidence>
<dbReference type="EMBL" id="JAKLWS010000002">
    <property type="protein sequence ID" value="MCG2587422.1"/>
    <property type="molecule type" value="Genomic_DNA"/>
</dbReference>
<evidence type="ECO:0000256" key="7">
    <source>
        <dbReference type="RuleBase" id="RU003738"/>
    </source>
</evidence>
<comment type="catalytic activity">
    <reaction evidence="5 7">
        <text>meso-2,6-diaminopimelate + H(+) = L-lysine + CO2</text>
        <dbReference type="Rhea" id="RHEA:15101"/>
        <dbReference type="ChEBI" id="CHEBI:15378"/>
        <dbReference type="ChEBI" id="CHEBI:16526"/>
        <dbReference type="ChEBI" id="CHEBI:32551"/>
        <dbReference type="ChEBI" id="CHEBI:57791"/>
        <dbReference type="EC" id="4.1.1.20"/>
    </reaction>
</comment>